<dbReference type="Proteomes" id="UP000638014">
    <property type="component" value="Unassembled WGS sequence"/>
</dbReference>
<keyword evidence="2" id="KW-1185">Reference proteome</keyword>
<comment type="caution">
    <text evidence="1">The sequence shown here is derived from an EMBL/GenBank/DDBJ whole genome shotgun (WGS) entry which is preliminary data.</text>
</comment>
<dbReference type="EMBL" id="JACXAF010000003">
    <property type="protein sequence ID" value="MBD1388426.1"/>
    <property type="molecule type" value="Genomic_DNA"/>
</dbReference>
<sequence length="189" mass="21693">MRRSFNEKASSKGKNLIVFGSGENTVTFDFQEQPFDLMSEFGNLSVVDKHVVGADIDKLISRLEAMVSSDRHGNVSKKVLSRLKAEPASQETQLEAAREILEVGENRKSLEEREVQNFYLEIQRKNIEHNLGISDQAILNAIVFRYGCVFKGWSSVKDIRRRQRRFVEFIESKNLELSIKQKVINLTKT</sequence>
<accession>A0A8J6UF44</accession>
<evidence type="ECO:0000313" key="1">
    <source>
        <dbReference type="EMBL" id="MBD1388426.1"/>
    </source>
</evidence>
<dbReference type="RefSeq" id="WP_191143532.1">
    <property type="nucleotide sequence ID" value="NZ_JACXAF010000003.1"/>
</dbReference>
<reference evidence="1" key="1">
    <citation type="submission" date="2020-09" db="EMBL/GenBank/DDBJ databases">
        <title>A novel bacterium of genus Neiella, isolated from South China Sea.</title>
        <authorList>
            <person name="Huang H."/>
            <person name="Mo K."/>
            <person name="Hu Y."/>
        </authorList>
    </citation>
    <scope>NUCLEOTIDE SEQUENCE</scope>
    <source>
        <strain evidence="1">HB171785</strain>
    </source>
</reference>
<dbReference type="AlphaFoldDB" id="A0A8J6UF44"/>
<evidence type="ECO:0000313" key="2">
    <source>
        <dbReference type="Proteomes" id="UP000638014"/>
    </source>
</evidence>
<protein>
    <submittedName>
        <fullName evidence="1">Uncharacterized protein</fullName>
    </submittedName>
</protein>
<organism evidence="1 2">
    <name type="scientific">Neiella litorisoli</name>
    <dbReference type="NCBI Taxonomy" id="2771431"/>
    <lineage>
        <taxon>Bacteria</taxon>
        <taxon>Pseudomonadati</taxon>
        <taxon>Pseudomonadota</taxon>
        <taxon>Gammaproteobacteria</taxon>
        <taxon>Alteromonadales</taxon>
        <taxon>Echinimonadaceae</taxon>
        <taxon>Neiella</taxon>
    </lineage>
</organism>
<proteinExistence type="predicted"/>
<gene>
    <name evidence="1" type="ORF">IC617_03205</name>
</gene>
<name>A0A8J6UF44_9GAMM</name>